<dbReference type="OrthoDB" id="9802676at2"/>
<dbReference type="SUPFAM" id="SSF53927">
    <property type="entry name" value="Cytidine deaminase-like"/>
    <property type="match status" value="1"/>
</dbReference>
<comment type="caution">
    <text evidence="4">The sequence shown here is derived from an EMBL/GenBank/DDBJ whole genome shotgun (WGS) entry which is preliminary data.</text>
</comment>
<dbReference type="RefSeq" id="WP_116649426.1">
    <property type="nucleotide sequence ID" value="NZ_QUZK01000012.1"/>
</dbReference>
<feature type="domain" description="CMP/dCMP-type deaminase" evidence="3">
    <location>
        <begin position="27"/>
        <end position="146"/>
    </location>
</feature>
<gene>
    <name evidence="4" type="ORF">DZC52_01900</name>
</gene>
<keyword evidence="5" id="KW-1185">Reference proteome</keyword>
<dbReference type="PROSITE" id="PS00903">
    <property type="entry name" value="CYT_DCMP_DEAMINASES_1"/>
    <property type="match status" value="1"/>
</dbReference>
<dbReference type="PANTHER" id="PTHR11079">
    <property type="entry name" value="CYTOSINE DEAMINASE FAMILY MEMBER"/>
    <property type="match status" value="1"/>
</dbReference>
<dbReference type="Proteomes" id="UP000260351">
    <property type="component" value="Unassembled WGS sequence"/>
</dbReference>
<dbReference type="EMBL" id="QUZK01000012">
    <property type="protein sequence ID" value="RFF32244.1"/>
    <property type="molecule type" value="Genomic_DNA"/>
</dbReference>
<organism evidence="4 5">
    <name type="scientific">Wenzhouxiangella sediminis</name>
    <dbReference type="NCBI Taxonomy" id="1792836"/>
    <lineage>
        <taxon>Bacteria</taxon>
        <taxon>Pseudomonadati</taxon>
        <taxon>Pseudomonadota</taxon>
        <taxon>Gammaproteobacteria</taxon>
        <taxon>Chromatiales</taxon>
        <taxon>Wenzhouxiangellaceae</taxon>
        <taxon>Wenzhouxiangella</taxon>
    </lineage>
</organism>
<dbReference type="Pfam" id="PF00383">
    <property type="entry name" value="dCMP_cyt_deam_1"/>
    <property type="match status" value="1"/>
</dbReference>
<evidence type="ECO:0000313" key="5">
    <source>
        <dbReference type="Proteomes" id="UP000260351"/>
    </source>
</evidence>
<name>A0A3E1KC10_9GAMM</name>
<keyword evidence="2" id="KW-0862">Zinc</keyword>
<reference evidence="4 5" key="1">
    <citation type="submission" date="2018-08" db="EMBL/GenBank/DDBJ databases">
        <title>Wenzhouxiangella salilacus sp. nov., a novel bacterium isolated from a saline lake in Xinjiang Province, China.</title>
        <authorList>
            <person name="Han S."/>
        </authorList>
    </citation>
    <scope>NUCLEOTIDE SEQUENCE [LARGE SCALE GENOMIC DNA]</scope>
    <source>
        <strain evidence="4 5">XDB06</strain>
    </source>
</reference>
<dbReference type="AlphaFoldDB" id="A0A3E1KC10"/>
<dbReference type="Gene3D" id="3.40.140.10">
    <property type="entry name" value="Cytidine Deaminase, domain 2"/>
    <property type="match status" value="1"/>
</dbReference>
<proteinExistence type="predicted"/>
<evidence type="ECO:0000259" key="3">
    <source>
        <dbReference type="PROSITE" id="PS51747"/>
    </source>
</evidence>
<dbReference type="GO" id="GO:0008270">
    <property type="term" value="F:zinc ion binding"/>
    <property type="evidence" value="ECO:0007669"/>
    <property type="project" value="InterPro"/>
</dbReference>
<accession>A0A3E1KC10</accession>
<dbReference type="CDD" id="cd01285">
    <property type="entry name" value="nucleoside_deaminase"/>
    <property type="match status" value="1"/>
</dbReference>
<dbReference type="InterPro" id="IPR002125">
    <property type="entry name" value="CMP_dCMP_dom"/>
</dbReference>
<dbReference type="GO" id="GO:0006152">
    <property type="term" value="P:purine nucleoside catabolic process"/>
    <property type="evidence" value="ECO:0007669"/>
    <property type="project" value="TreeGrafter"/>
</dbReference>
<dbReference type="InterPro" id="IPR016192">
    <property type="entry name" value="APOBEC/CMP_deaminase_Zn-bd"/>
</dbReference>
<protein>
    <submittedName>
        <fullName evidence="4">Nucleoside deaminase</fullName>
    </submittedName>
</protein>
<keyword evidence="1" id="KW-0479">Metal-binding</keyword>
<dbReference type="PROSITE" id="PS51747">
    <property type="entry name" value="CYT_DCMP_DEAMINASES_2"/>
    <property type="match status" value="1"/>
</dbReference>
<dbReference type="GO" id="GO:0047974">
    <property type="term" value="F:guanosine deaminase activity"/>
    <property type="evidence" value="ECO:0007669"/>
    <property type="project" value="TreeGrafter"/>
</dbReference>
<evidence type="ECO:0000313" key="4">
    <source>
        <dbReference type="EMBL" id="RFF32244.1"/>
    </source>
</evidence>
<dbReference type="InterPro" id="IPR016193">
    <property type="entry name" value="Cytidine_deaminase-like"/>
</dbReference>
<dbReference type="PANTHER" id="PTHR11079:SF161">
    <property type="entry name" value="CMP_DCMP-TYPE DEAMINASE DOMAIN-CONTAINING PROTEIN"/>
    <property type="match status" value="1"/>
</dbReference>
<evidence type="ECO:0000256" key="1">
    <source>
        <dbReference type="ARBA" id="ARBA00022723"/>
    </source>
</evidence>
<sequence>MRADSGFRVDLPDWMGEFSEKLPRYLPTARERMAVAVSLADQNVRRRTGGPFGALVVAEDSGEVVALGVNRVEPQLCSAAHAEIVALSVAQRVMGSWSLAGTRLGPLQLVTSCEPCAMCFGAIPWSGVSSVLCGATKADAEASGFDEGAKPGDWVEALERRGIEVRTGILREEAAKILERYAARGHTIYNP</sequence>
<evidence type="ECO:0000256" key="2">
    <source>
        <dbReference type="ARBA" id="ARBA00022833"/>
    </source>
</evidence>